<feature type="transmembrane region" description="Helical" evidence="7">
    <location>
        <begin position="187"/>
        <end position="213"/>
    </location>
</feature>
<evidence type="ECO:0000313" key="10">
    <source>
        <dbReference type="EMBL" id="MFC6723397.1"/>
    </source>
</evidence>
<dbReference type="PROSITE" id="PS50928">
    <property type="entry name" value="ABC_TM1"/>
    <property type="match status" value="2"/>
</dbReference>
<comment type="caution">
    <text evidence="10">The sequence shown here is derived from an EMBL/GenBank/DDBJ whole genome shotgun (WGS) entry which is preliminary data.</text>
</comment>
<dbReference type="InterPro" id="IPR000515">
    <property type="entry name" value="MetI-like"/>
</dbReference>
<name>A0ABD5RXB9_9EURY</name>
<feature type="transmembrane region" description="Helical" evidence="7">
    <location>
        <begin position="508"/>
        <end position="532"/>
    </location>
</feature>
<proteinExistence type="inferred from homology"/>
<sequence>MVNSSVKKHVGRLAQALFSIWFVLTFTFALVRLLPGGPMDYLKAQMIEQNMDTAALQAQVEAYTNITPDEPIPVQYVQYVSSVLQGDFGQSIWYDQPVSSVVLNALPWSLLLVGVSLFLIYLIGIVGGALMAYSEGSRFDNVMSTAAILMNSIPSYVAGVVFLYFLGYRWRLFPIGGRMNDATEVGLNWPFVAGVIDHLALPVAAFVLTAFGFRALTMRGNSISVLGEEFVRVAQLRGLPGRHIALQYVGRNAVLPLYTGLLISIGRLLGATVIIEQIFRYRGIGYYMLEAINARDYPLMMGCFIVITVTVVLGVYVADLTYRFIDPRADTRSETPNVTVGGLWERLKVWVATRGSAQSAEGTDSSVRADERAQLADTQFGAVAESTTSGSDGSKLYQFFVVPLLIIWEDWRTRVGLTIILFYVAMGLLGPLFLAAPESGQAPRAMQAFQNLSHPFGTDQAGRDLLSLIVYATRPMLEMILVGAVFATTVASFIGIVAGYAGGTIDRLLMTASDVTIAVPGIPLAIVLAFLFQPTEPAVIGLLLTVNAWGGIARQIRSETISIRKNHYVEAAQVMGISSTRLLYKEVLPNILSFIMIKFVASARRVIFASVGLYFIGALPYTLEHWGVIMQIAYEGGALLTTDLAYWLFIPMATIVVLNYGFILFAQGTDRLLNPRIRAKHRKKEQVQGSESRAEGATHPATET</sequence>
<keyword evidence="5 7" id="KW-1133">Transmembrane helix</keyword>
<feature type="transmembrane region" description="Helical" evidence="7">
    <location>
        <begin position="606"/>
        <end position="624"/>
    </location>
</feature>
<dbReference type="SUPFAM" id="SSF161098">
    <property type="entry name" value="MetI-like"/>
    <property type="match status" value="2"/>
</dbReference>
<dbReference type="PANTHER" id="PTHR30465">
    <property type="entry name" value="INNER MEMBRANE ABC TRANSPORTER"/>
    <property type="match status" value="1"/>
</dbReference>
<feature type="transmembrane region" description="Helical" evidence="7">
    <location>
        <begin position="644"/>
        <end position="666"/>
    </location>
</feature>
<feature type="transmembrane region" description="Helical" evidence="7">
    <location>
        <begin position="299"/>
        <end position="318"/>
    </location>
</feature>
<gene>
    <name evidence="10" type="ORF">ACFQE1_03105</name>
</gene>
<evidence type="ECO:0000256" key="4">
    <source>
        <dbReference type="ARBA" id="ARBA00022692"/>
    </source>
</evidence>
<evidence type="ECO:0000256" key="6">
    <source>
        <dbReference type="ARBA" id="ARBA00023136"/>
    </source>
</evidence>
<feature type="transmembrane region" description="Helical" evidence="7">
    <location>
        <begin position="108"/>
        <end position="133"/>
    </location>
</feature>
<feature type="transmembrane region" description="Helical" evidence="7">
    <location>
        <begin position="538"/>
        <end position="556"/>
    </location>
</feature>
<evidence type="ECO:0000256" key="5">
    <source>
        <dbReference type="ARBA" id="ARBA00022989"/>
    </source>
</evidence>
<comment type="similarity">
    <text evidence="7">Belongs to the binding-protein-dependent transport system permease family.</text>
</comment>
<feature type="region of interest" description="Disordered" evidence="8">
    <location>
        <begin position="683"/>
        <end position="704"/>
    </location>
</feature>
<evidence type="ECO:0000259" key="9">
    <source>
        <dbReference type="PROSITE" id="PS50928"/>
    </source>
</evidence>
<evidence type="ECO:0000313" key="11">
    <source>
        <dbReference type="Proteomes" id="UP001596328"/>
    </source>
</evidence>
<dbReference type="GO" id="GO:0005886">
    <property type="term" value="C:plasma membrane"/>
    <property type="evidence" value="ECO:0007669"/>
    <property type="project" value="UniProtKB-SubCell"/>
</dbReference>
<protein>
    <submittedName>
        <fullName evidence="10">ABC transporter permease subunit</fullName>
    </submittedName>
</protein>
<evidence type="ECO:0000256" key="3">
    <source>
        <dbReference type="ARBA" id="ARBA00022475"/>
    </source>
</evidence>
<dbReference type="InterPro" id="IPR035906">
    <property type="entry name" value="MetI-like_sf"/>
</dbReference>
<feature type="transmembrane region" description="Helical" evidence="7">
    <location>
        <begin position="145"/>
        <end position="167"/>
    </location>
</feature>
<accession>A0ABD5RXB9</accession>
<feature type="transmembrane region" description="Helical" evidence="7">
    <location>
        <begin position="12"/>
        <end position="34"/>
    </location>
</feature>
<feature type="domain" description="ABC transmembrane type-1" evidence="9">
    <location>
        <begin position="106"/>
        <end position="318"/>
    </location>
</feature>
<keyword evidence="2 7" id="KW-0813">Transport</keyword>
<dbReference type="PANTHER" id="PTHR30465:SF0">
    <property type="entry name" value="OLIGOPEPTIDE TRANSPORT SYSTEM PERMEASE PROTEIN APPB"/>
    <property type="match status" value="1"/>
</dbReference>
<evidence type="ECO:0000256" key="7">
    <source>
        <dbReference type="RuleBase" id="RU363032"/>
    </source>
</evidence>
<feature type="domain" description="ABC transmembrane type-1" evidence="9">
    <location>
        <begin position="477"/>
        <end position="657"/>
    </location>
</feature>
<feature type="transmembrane region" description="Helical" evidence="7">
    <location>
        <begin position="480"/>
        <end position="501"/>
    </location>
</feature>
<keyword evidence="11" id="KW-1185">Reference proteome</keyword>
<keyword evidence="3" id="KW-1003">Cell membrane</keyword>
<dbReference type="Pfam" id="PF00528">
    <property type="entry name" value="BPD_transp_1"/>
    <property type="match status" value="2"/>
</dbReference>
<reference evidence="10 11" key="1">
    <citation type="journal article" date="2019" name="Int. J. Syst. Evol. Microbiol.">
        <title>The Global Catalogue of Microorganisms (GCM) 10K type strain sequencing project: providing services to taxonomists for standard genome sequencing and annotation.</title>
        <authorList>
            <consortium name="The Broad Institute Genomics Platform"/>
            <consortium name="The Broad Institute Genome Sequencing Center for Infectious Disease"/>
            <person name="Wu L."/>
            <person name="Ma J."/>
        </authorList>
    </citation>
    <scope>NUCLEOTIDE SEQUENCE [LARGE SCALE GENOMIC DNA]</scope>
    <source>
        <strain evidence="10 11">NBRC 111368</strain>
    </source>
</reference>
<dbReference type="Gene3D" id="1.10.3720.10">
    <property type="entry name" value="MetI-like"/>
    <property type="match status" value="2"/>
</dbReference>
<dbReference type="AlphaFoldDB" id="A0ABD5RXB9"/>
<dbReference type="Proteomes" id="UP001596328">
    <property type="component" value="Unassembled WGS sequence"/>
</dbReference>
<evidence type="ECO:0000256" key="1">
    <source>
        <dbReference type="ARBA" id="ARBA00004651"/>
    </source>
</evidence>
<feature type="transmembrane region" description="Helical" evidence="7">
    <location>
        <begin position="415"/>
        <end position="436"/>
    </location>
</feature>
<organism evidence="10 11">
    <name type="scientific">Halobium palmae</name>
    <dbReference type="NCBI Taxonomy" id="1776492"/>
    <lineage>
        <taxon>Archaea</taxon>
        <taxon>Methanobacteriati</taxon>
        <taxon>Methanobacteriota</taxon>
        <taxon>Stenosarchaea group</taxon>
        <taxon>Halobacteria</taxon>
        <taxon>Halobacteriales</taxon>
        <taxon>Haloferacaceae</taxon>
        <taxon>Halobium</taxon>
    </lineage>
</organism>
<keyword evidence="4 7" id="KW-0812">Transmembrane</keyword>
<keyword evidence="6 7" id="KW-0472">Membrane</keyword>
<dbReference type="EMBL" id="JBHSWU010000015">
    <property type="protein sequence ID" value="MFC6723397.1"/>
    <property type="molecule type" value="Genomic_DNA"/>
</dbReference>
<evidence type="ECO:0000256" key="2">
    <source>
        <dbReference type="ARBA" id="ARBA00022448"/>
    </source>
</evidence>
<evidence type="ECO:0000256" key="8">
    <source>
        <dbReference type="SAM" id="MobiDB-lite"/>
    </source>
</evidence>
<feature type="transmembrane region" description="Helical" evidence="7">
    <location>
        <begin position="257"/>
        <end position="279"/>
    </location>
</feature>
<comment type="subcellular location">
    <subcellularLocation>
        <location evidence="1 7">Cell membrane</location>
        <topology evidence="1 7">Multi-pass membrane protein</topology>
    </subcellularLocation>
</comment>
<dbReference type="CDD" id="cd06261">
    <property type="entry name" value="TM_PBP2"/>
    <property type="match status" value="2"/>
</dbReference>